<comment type="similarity">
    <text evidence="1">Belongs to the RdRP family.</text>
</comment>
<protein>
    <recommendedName>
        <fullName evidence="1">RNA-dependent RNA polymerase</fullName>
        <ecNumber evidence="1">2.7.7.48</ecNumber>
    </recommendedName>
</protein>
<dbReference type="PANTHER" id="PTHR23079">
    <property type="entry name" value="RNA-DEPENDENT RNA POLYMERASE"/>
    <property type="match status" value="1"/>
</dbReference>
<dbReference type="InterPro" id="IPR057596">
    <property type="entry name" value="RDRP_core"/>
</dbReference>
<keyword evidence="1" id="KW-0548">Nucleotidyltransferase</keyword>
<keyword evidence="1 4" id="KW-0696">RNA-directed RNA polymerase</keyword>
<comment type="catalytic activity">
    <reaction evidence="1">
        <text>RNA(n) + a ribonucleoside 5'-triphosphate = RNA(n+1) + diphosphate</text>
        <dbReference type="Rhea" id="RHEA:21248"/>
        <dbReference type="Rhea" id="RHEA-COMP:14527"/>
        <dbReference type="Rhea" id="RHEA-COMP:17342"/>
        <dbReference type="ChEBI" id="CHEBI:33019"/>
        <dbReference type="ChEBI" id="CHEBI:61557"/>
        <dbReference type="ChEBI" id="CHEBI:140395"/>
        <dbReference type="EC" id="2.7.7.48"/>
    </reaction>
</comment>
<evidence type="ECO:0000313" key="3">
    <source>
        <dbReference type="Proteomes" id="UP000694867"/>
    </source>
</evidence>
<dbReference type="EC" id="2.7.7.48" evidence="1"/>
<dbReference type="KEGG" id="goe:100902078"/>
<dbReference type="GO" id="GO:0030422">
    <property type="term" value="P:siRNA processing"/>
    <property type="evidence" value="ECO:0007669"/>
    <property type="project" value="TreeGrafter"/>
</dbReference>
<accession>A0AAJ6QWI0</accession>
<evidence type="ECO:0000313" key="4">
    <source>
        <dbReference type="RefSeq" id="XP_003746043.1"/>
    </source>
</evidence>
<keyword evidence="1" id="KW-0694">RNA-binding</keyword>
<name>A0AAJ6QWI0_9ACAR</name>
<gene>
    <name evidence="4" type="primary">LOC100902078</name>
</gene>
<evidence type="ECO:0000256" key="1">
    <source>
        <dbReference type="RuleBase" id="RU363098"/>
    </source>
</evidence>
<organism evidence="3 4">
    <name type="scientific">Galendromus occidentalis</name>
    <name type="common">western predatory mite</name>
    <dbReference type="NCBI Taxonomy" id="34638"/>
    <lineage>
        <taxon>Eukaryota</taxon>
        <taxon>Metazoa</taxon>
        <taxon>Ecdysozoa</taxon>
        <taxon>Arthropoda</taxon>
        <taxon>Chelicerata</taxon>
        <taxon>Arachnida</taxon>
        <taxon>Acari</taxon>
        <taxon>Parasitiformes</taxon>
        <taxon>Mesostigmata</taxon>
        <taxon>Gamasina</taxon>
        <taxon>Phytoseioidea</taxon>
        <taxon>Phytoseiidae</taxon>
        <taxon>Typhlodrominae</taxon>
        <taxon>Galendromus</taxon>
    </lineage>
</organism>
<dbReference type="PANTHER" id="PTHR23079:SF55">
    <property type="entry name" value="RNA-DIRECTED RNA POLYMERASE"/>
    <property type="match status" value="1"/>
</dbReference>
<dbReference type="GO" id="GO:0003723">
    <property type="term" value="F:RNA binding"/>
    <property type="evidence" value="ECO:0007669"/>
    <property type="project" value="UniProtKB-KW"/>
</dbReference>
<reference evidence="4" key="1">
    <citation type="submission" date="2025-08" db="UniProtKB">
        <authorList>
            <consortium name="RefSeq"/>
        </authorList>
    </citation>
    <scope>IDENTIFICATION</scope>
</reference>
<evidence type="ECO:0000259" key="2">
    <source>
        <dbReference type="Pfam" id="PF05183"/>
    </source>
</evidence>
<keyword evidence="1" id="KW-0808">Transferase</keyword>
<dbReference type="RefSeq" id="XP_003746043.1">
    <property type="nucleotide sequence ID" value="XM_003745995.3"/>
</dbReference>
<dbReference type="InterPro" id="IPR007855">
    <property type="entry name" value="RDRP"/>
</dbReference>
<dbReference type="Pfam" id="PF05183">
    <property type="entry name" value="RdRP"/>
    <property type="match status" value="1"/>
</dbReference>
<proteinExistence type="inferred from homology"/>
<feature type="domain" description="RDRP core" evidence="2">
    <location>
        <begin position="403"/>
        <end position="958"/>
    </location>
</feature>
<dbReference type="Proteomes" id="UP000694867">
    <property type="component" value="Unplaced"/>
</dbReference>
<dbReference type="GeneID" id="100902078"/>
<sequence length="1371" mass="154482">MGDSEKLEIDVLSSSTISKRIFNESFGALPTKTESIWIGSETLGISGWYKYRCSFDLPASLDKFLYVVDHFCKMFQGDARIDADALMEDIVSEVESDYKYAKVHHFALGAWTGLSRFIERFTSHKPDSASRSISRIQASFFHDRRFLEIYFEDKIAGSKKNDVYKLKIAYEDITQIVLKRELRHLDAFYDISRKKEPTDVFMHVKKIAAYRWSDPVKEAYEYFFDGEWERTPNFGGLKGPTYCGCVGTANAVKLRLDSKIGYPMDAIYGLLGAASAPVYFASVVTLDMPKNPQPLAHDKASPDIRWALSCIHSLSPEISLKMALEGNSKEIQETLVACAKEDSSSLARALYDIYFNLCNYPLIDMKLAIKDSFSSARKGKSSRTSIINQKLPQDLYLVKRAIVCPSKTIVKPPTVVRVSALLRSVDPEKVMLVDVRDDDGTRLRFNTQNEARTFIQVSIAEKIKRGIKIAGKTYYFLGNSKSQAEDFSFWAYAIEKGDTDTISSVRERLGITGNLARRIAVQDLVFAEALGAVSIDPSWVSEESEDVPAASDFKHGIGRISEAALRTVVENCHWSRTLCSAIRVIHGGRRGTLVYDPSLEGSRIIYRKSQTVIRSEDSTLYLIGRSEMKNAAFDRTLISTLSSKADGLTEEFSVEDFLTPLYELLTEPLSLYSTGARVKRVAAEPVLDHIFRKGEDLYGYDKRGDGLFRQAVRCKALKALRDLKKLKQHMTNAYEIMPVVDELGLLEEGEVFIQVSSPGGDLRVLSGDLVLARKDAMHLEEFRRVTAVNRPDVVGALGHLFNCVVLPSKGGSRPLEFLAREASYAGESDIILIASHPDEEPAFLFKRNDPPRSTSIAVGSEVDASCDTETHYFNYLAYVSFNDFEEVFCALADSLPQHASSESCIRVGVQRRLLDKYRRGGREVAPLPKVVNFPHFLEKISDRRTYCSARPLGHIYRKGRLIDTEYFEDTQMMTEDLTFQHELRVEGSEAFAEIAARDIRQFRGDLEGIASLYGISVDEVLTGTIFSDRGQHSSNERRSDIEAAVKLQVKHLALICRRKFKKGMEKASELEVLQKISAYYVASRDFPKDGGYAFPWMLPDLMQGLIAHLDPQPPPIPESEVSRKLLASVAGCRAPKLTTLTNIHTILDRWIRVNKNICAVSRGDSEYFSDKFCDFVEQAHGKAFEKLVGPEDKVNCSPQLINNPLGLLAETLRHMLFVSAKDTDKKFGREQLFMMSLQTLLLNTLAKITATCSLRSLLDPTKILRDTLVSHRILLPLSMKDDKYIRATQGDLQKCETKLCEMTGCRRARIRLVPRLETSECDYEEIIATGTWFTVANLEYVVLQPDYRAILINIFRNNERLGLQALRLADE</sequence>
<dbReference type="GO" id="GO:0031380">
    <property type="term" value="C:nuclear RNA-directed RNA polymerase complex"/>
    <property type="evidence" value="ECO:0007669"/>
    <property type="project" value="TreeGrafter"/>
</dbReference>
<keyword evidence="3" id="KW-1185">Reference proteome</keyword>
<dbReference type="GO" id="GO:0003968">
    <property type="term" value="F:RNA-directed RNA polymerase activity"/>
    <property type="evidence" value="ECO:0007669"/>
    <property type="project" value="UniProtKB-KW"/>
</dbReference>